<dbReference type="EMBL" id="BMGP01000002">
    <property type="protein sequence ID" value="GGF21931.1"/>
    <property type="molecule type" value="Genomic_DNA"/>
</dbReference>
<dbReference type="Pfam" id="PF03860">
    <property type="entry name" value="Csp"/>
    <property type="match status" value="1"/>
</dbReference>
<evidence type="ECO:0000313" key="1">
    <source>
        <dbReference type="EMBL" id="GGF21931.1"/>
    </source>
</evidence>
<evidence type="ECO:0008006" key="3">
    <source>
        <dbReference type="Google" id="ProtNLM"/>
    </source>
</evidence>
<comment type="caution">
    <text evidence="1">The sequence shown here is derived from an EMBL/GenBank/DDBJ whole genome shotgun (WGS) entry which is preliminary data.</text>
</comment>
<accession>A0A917B421</accession>
<protein>
    <recommendedName>
        <fullName evidence="3">Four-helix bundle copper-binding protein</fullName>
    </recommendedName>
</protein>
<dbReference type="Proteomes" id="UP000598775">
    <property type="component" value="Unassembled WGS sequence"/>
</dbReference>
<reference evidence="1 2" key="1">
    <citation type="journal article" date="2014" name="Int. J. Syst. Evol. Microbiol.">
        <title>Complete genome sequence of Corynebacterium casei LMG S-19264T (=DSM 44701T), isolated from a smear-ripened cheese.</title>
        <authorList>
            <consortium name="US DOE Joint Genome Institute (JGI-PGF)"/>
            <person name="Walter F."/>
            <person name="Albersmeier A."/>
            <person name="Kalinowski J."/>
            <person name="Ruckert C."/>
        </authorList>
    </citation>
    <scope>NUCLEOTIDE SEQUENCE [LARGE SCALE GENOMIC DNA]</scope>
    <source>
        <strain evidence="1 2">CGMCC 1.12976</strain>
    </source>
</reference>
<keyword evidence="2" id="KW-1185">Reference proteome</keyword>
<sequence>MLETTMAMCKACADECMMHAEMSEHCKMCAQACMQCMEACEAMLTSMKAMAS</sequence>
<name>A0A917B421_9MICO</name>
<dbReference type="AlphaFoldDB" id="A0A917B421"/>
<organism evidence="1 2">
    <name type="scientific">Subtercola lobariae</name>
    <dbReference type="NCBI Taxonomy" id="1588641"/>
    <lineage>
        <taxon>Bacteria</taxon>
        <taxon>Bacillati</taxon>
        <taxon>Actinomycetota</taxon>
        <taxon>Actinomycetes</taxon>
        <taxon>Micrococcales</taxon>
        <taxon>Microbacteriaceae</taxon>
        <taxon>Subtercola</taxon>
    </lineage>
</organism>
<dbReference type="InterPro" id="IPR005560">
    <property type="entry name" value="Csp_YhjQ"/>
</dbReference>
<evidence type="ECO:0000313" key="2">
    <source>
        <dbReference type="Proteomes" id="UP000598775"/>
    </source>
</evidence>
<dbReference type="Gene3D" id="1.20.1270.360">
    <property type="match status" value="1"/>
</dbReference>
<proteinExistence type="predicted"/>
<gene>
    <name evidence="1" type="ORF">GCM10011399_14580</name>
</gene>